<dbReference type="VEuPathDB" id="MicrosporidiaDB:EHP00_1129"/>
<dbReference type="Gene3D" id="3.90.550.10">
    <property type="entry name" value="Spore Coat Polysaccharide Biosynthesis Protein SpsA, Chain A"/>
    <property type="match status" value="1"/>
</dbReference>
<feature type="transmembrane region" description="Helical" evidence="7">
    <location>
        <begin position="724"/>
        <end position="748"/>
    </location>
</feature>
<dbReference type="GO" id="GO:0004100">
    <property type="term" value="F:chitin synthase activity"/>
    <property type="evidence" value="ECO:0007669"/>
    <property type="project" value="UniProtKB-EC"/>
</dbReference>
<dbReference type="GO" id="GO:0005935">
    <property type="term" value="C:cellular bud neck"/>
    <property type="evidence" value="ECO:0007669"/>
    <property type="project" value="EnsemblFungi"/>
</dbReference>
<protein>
    <recommendedName>
        <fullName evidence="2">chitin synthase</fullName>
        <ecNumber evidence="2">2.4.1.16</ecNumber>
    </recommendedName>
</protein>
<dbReference type="GO" id="GO:0006031">
    <property type="term" value="P:chitin biosynthetic process"/>
    <property type="evidence" value="ECO:0007669"/>
    <property type="project" value="EnsemblFungi"/>
</dbReference>
<evidence type="ECO:0000256" key="3">
    <source>
        <dbReference type="ARBA" id="ARBA00022676"/>
    </source>
</evidence>
<dbReference type="EC" id="2.4.1.16" evidence="2"/>
<dbReference type="GO" id="GO:0005886">
    <property type="term" value="C:plasma membrane"/>
    <property type="evidence" value="ECO:0007669"/>
    <property type="project" value="EnsemblFungi"/>
</dbReference>
<dbReference type="PANTHER" id="PTHR22914:SF41">
    <property type="entry name" value="CHITIN SYNTHASE 7"/>
    <property type="match status" value="1"/>
</dbReference>
<organism evidence="8 9">
    <name type="scientific">Ecytonucleospora hepatopenaei</name>
    <dbReference type="NCBI Taxonomy" id="646526"/>
    <lineage>
        <taxon>Eukaryota</taxon>
        <taxon>Fungi</taxon>
        <taxon>Fungi incertae sedis</taxon>
        <taxon>Microsporidia</taxon>
        <taxon>Enterocytozoonidae</taxon>
        <taxon>Ecytonucleospora</taxon>
    </lineage>
</organism>
<feature type="transmembrane region" description="Helical" evidence="7">
    <location>
        <begin position="30"/>
        <end position="47"/>
    </location>
</feature>
<evidence type="ECO:0000256" key="5">
    <source>
        <dbReference type="ARBA" id="ARBA00022989"/>
    </source>
</evidence>
<keyword evidence="9" id="KW-1185">Reference proteome</keyword>
<dbReference type="GO" id="GO:0097271">
    <property type="term" value="P:protein localization to bud neck"/>
    <property type="evidence" value="ECO:0007669"/>
    <property type="project" value="EnsemblFungi"/>
</dbReference>
<keyword evidence="3" id="KW-0328">Glycosyltransferase</keyword>
<comment type="subcellular location">
    <subcellularLocation>
        <location evidence="1">Membrane</location>
        <topology evidence="1">Multi-pass membrane protein</topology>
    </subcellularLocation>
</comment>
<dbReference type="Proteomes" id="UP000192758">
    <property type="component" value="Unassembled WGS sequence"/>
</dbReference>
<feature type="transmembrane region" description="Helical" evidence="7">
    <location>
        <begin position="67"/>
        <end position="86"/>
    </location>
</feature>
<evidence type="ECO:0000313" key="9">
    <source>
        <dbReference type="Proteomes" id="UP000192758"/>
    </source>
</evidence>
<dbReference type="STRING" id="646526.A0A1W0E4U2"/>
<dbReference type="GO" id="GO:0030428">
    <property type="term" value="C:cell septum"/>
    <property type="evidence" value="ECO:0007669"/>
    <property type="project" value="TreeGrafter"/>
</dbReference>
<name>A0A1W0E4U2_9MICR</name>
<evidence type="ECO:0000256" key="6">
    <source>
        <dbReference type="ARBA" id="ARBA00023136"/>
    </source>
</evidence>
<dbReference type="SUPFAM" id="SSF53448">
    <property type="entry name" value="Nucleotide-diphospho-sugar transferases"/>
    <property type="match status" value="1"/>
</dbReference>
<gene>
    <name evidence="8" type="primary">CHS1</name>
    <name evidence="8" type="ORF">EHP00_1129</name>
</gene>
<comment type="caution">
    <text evidence="8">The sequence shown here is derived from an EMBL/GenBank/DDBJ whole genome shotgun (WGS) entry which is preliminary data.</text>
</comment>
<dbReference type="OrthoDB" id="2186317at2759"/>
<keyword evidence="3" id="KW-0808">Transferase</keyword>
<dbReference type="AlphaFoldDB" id="A0A1W0E4U2"/>
<evidence type="ECO:0000256" key="2">
    <source>
        <dbReference type="ARBA" id="ARBA00012543"/>
    </source>
</evidence>
<evidence type="ECO:0000256" key="7">
    <source>
        <dbReference type="SAM" id="Phobius"/>
    </source>
</evidence>
<dbReference type="InterPro" id="IPR029044">
    <property type="entry name" value="Nucleotide-diphossugar_trans"/>
</dbReference>
<dbReference type="EMBL" id="MNPJ01000021">
    <property type="protein sequence ID" value="OQS54297.1"/>
    <property type="molecule type" value="Genomic_DNA"/>
</dbReference>
<accession>A0A1W0E4U2</accession>
<evidence type="ECO:0000256" key="1">
    <source>
        <dbReference type="ARBA" id="ARBA00004141"/>
    </source>
</evidence>
<keyword evidence="6 7" id="KW-0472">Membrane</keyword>
<feature type="transmembrane region" description="Helical" evidence="7">
    <location>
        <begin position="246"/>
        <end position="272"/>
    </location>
</feature>
<feature type="transmembrane region" description="Helical" evidence="7">
    <location>
        <begin position="671"/>
        <end position="692"/>
    </location>
</feature>
<reference evidence="8 9" key="1">
    <citation type="journal article" date="2017" name="Environ. Microbiol.">
        <title>Decay of the glycolytic pathway and adaptation to intranuclear parasitism within Enterocytozoonidae microsporidia.</title>
        <authorList>
            <person name="Wiredu Boakye D."/>
            <person name="Jaroenlak P."/>
            <person name="Prachumwat A."/>
            <person name="Williams T.A."/>
            <person name="Bateman K.S."/>
            <person name="Itsathitphaisarn O."/>
            <person name="Sritunyalucksana K."/>
            <person name="Paszkiewicz K.H."/>
            <person name="Moore K.A."/>
            <person name="Stentiford G.D."/>
            <person name="Williams B.A."/>
        </authorList>
    </citation>
    <scope>NUCLEOTIDE SEQUENCE [LARGE SCALE GENOMIC DNA]</scope>
    <source>
        <strain evidence="8 9">TH1</strain>
    </source>
</reference>
<feature type="transmembrane region" description="Helical" evidence="7">
    <location>
        <begin position="698"/>
        <end position="717"/>
    </location>
</feature>
<dbReference type="Pfam" id="PF03142">
    <property type="entry name" value="Chitin_synth_2"/>
    <property type="match status" value="1"/>
</dbReference>
<sequence length="792" mass="90737">MLTSAQILTNSSRTTFPAPLATRENTGVGVWYYVSRIMTFFIPTWAIRKFAKVDSEEQVQAWREKMALCLIVFLCCTFLAGITYGINKFICNNSHIMVHNKLTPKTFKNVDILIGNGAIYEADENFGLENNTHLISKESTACKKAFGYSDLNSGSIDEGDLRRLTDIYWDWSDVARNGFIVIDGKVYDPNYNDESGLNDFIEAFKGTEVTASNLRKYDKNCIQCFKDSFLAGKISYKTNGCIFGDIVLYSTATMIFALIFVKFILAFIYAWYARTKNTKCRGTTPIILQVTCYSEGKEGLKSTLNSLSSLNYDENYRLILVVCDGDVKGEGEEKTTPETVKEMCEIDEIGTPKSYISLTSGHKRHNRAKVHTGWYYATENLNPQSSNRSRIMIIEKCGNEQETAKKGNRGKRDSQVIVMNFFSKIYYSDRMSELEVDMYHKMKRQFAFKPKDFELILMVDADTIVANDAVDIMAAAFEQDNKVMGLCGETQILNKNESWVTNIQVFEYYISHHLAKNFESVFGGVTCLPGCFCCYRLKLMTDQYGVIKNFTDLPNKAKDEVWTMVPLLANPIIINPYSAFEAKTLHEKNLLHLGEDRYLTTLLMKNFYKRKLIFVAKAKCSTYVPAQYSVLRSQRRRWINSTIHNMFELAVVDKLCGTSCFSMQFIIICELFGTLTLPAAIFFTFILVISSIVYEPAWIPLIMLMCILGLPAVLIMLTTFRIEYVYWLLIYILALPVWNFFLPVYAFWRFDDFSWGDTRKVEGEDAKEIEGEFDASKIKFLDYAELDSDEEM</sequence>
<dbReference type="PANTHER" id="PTHR22914">
    <property type="entry name" value="CHITIN SYNTHASE"/>
    <property type="match status" value="1"/>
</dbReference>
<dbReference type="GO" id="GO:0000131">
    <property type="term" value="C:incipient cellular bud site"/>
    <property type="evidence" value="ECO:0007669"/>
    <property type="project" value="EnsemblFungi"/>
</dbReference>
<keyword evidence="4 7" id="KW-0812">Transmembrane</keyword>
<proteinExistence type="predicted"/>
<keyword evidence="5 7" id="KW-1133">Transmembrane helix</keyword>
<dbReference type="InterPro" id="IPR004835">
    <property type="entry name" value="Chitin_synth"/>
</dbReference>
<evidence type="ECO:0000256" key="4">
    <source>
        <dbReference type="ARBA" id="ARBA00022692"/>
    </source>
</evidence>
<dbReference type="GO" id="GO:0045009">
    <property type="term" value="C:chitosome"/>
    <property type="evidence" value="ECO:0007669"/>
    <property type="project" value="EnsemblFungi"/>
</dbReference>
<evidence type="ECO:0000313" key="8">
    <source>
        <dbReference type="EMBL" id="OQS54297.1"/>
    </source>
</evidence>